<keyword evidence="8" id="KW-0966">Cell projection</keyword>
<keyword evidence="4" id="KW-0853">WD repeat</keyword>
<feature type="coiled-coil region" evidence="9">
    <location>
        <begin position="1259"/>
        <end position="1293"/>
    </location>
</feature>
<dbReference type="OMA" id="HGKDQVG"/>
<dbReference type="OrthoDB" id="64353at2759"/>
<dbReference type="GO" id="GO:0005930">
    <property type="term" value="C:axoneme"/>
    <property type="evidence" value="ECO:0007669"/>
    <property type="project" value="TreeGrafter"/>
</dbReference>
<name>A0A8J6CH05_DIALT</name>
<evidence type="ECO:0000256" key="8">
    <source>
        <dbReference type="ARBA" id="ARBA00023273"/>
    </source>
</evidence>
<reference evidence="10" key="1">
    <citation type="submission" date="2021-05" db="EMBL/GenBank/DDBJ databases">
        <title>The genome of the haptophyte Pavlova lutheri (Diacronema luteri, Pavlovales) - a model for lipid biosynthesis in eukaryotic algae.</title>
        <authorList>
            <person name="Hulatt C.J."/>
            <person name="Posewitz M.C."/>
        </authorList>
    </citation>
    <scope>NUCLEOTIDE SEQUENCE</scope>
    <source>
        <strain evidence="10">NIVA-4/92</strain>
    </source>
</reference>
<evidence type="ECO:0000313" key="10">
    <source>
        <dbReference type="EMBL" id="KAG8469685.1"/>
    </source>
</evidence>
<dbReference type="EMBL" id="JAGTXO010000002">
    <property type="protein sequence ID" value="KAG8469685.1"/>
    <property type="molecule type" value="Genomic_DNA"/>
</dbReference>
<evidence type="ECO:0000256" key="4">
    <source>
        <dbReference type="ARBA" id="ARBA00022574"/>
    </source>
</evidence>
<evidence type="ECO:0000256" key="2">
    <source>
        <dbReference type="ARBA" id="ARBA00004245"/>
    </source>
</evidence>
<comment type="caution">
    <text evidence="10">The sequence shown here is derived from an EMBL/GenBank/DDBJ whole genome shotgun (WGS) entry which is preliminary data.</text>
</comment>
<dbReference type="Proteomes" id="UP000751190">
    <property type="component" value="Unassembled WGS sequence"/>
</dbReference>
<evidence type="ECO:0000256" key="9">
    <source>
        <dbReference type="SAM" id="Coils"/>
    </source>
</evidence>
<evidence type="ECO:0000256" key="3">
    <source>
        <dbReference type="ARBA" id="ARBA00022490"/>
    </source>
</evidence>
<dbReference type="SUPFAM" id="SSF50998">
    <property type="entry name" value="Quinoprotein alcohol dehydrogenase-like"/>
    <property type="match status" value="1"/>
</dbReference>
<protein>
    <recommendedName>
        <fullName evidence="12">Cilia- and flagella-associated protein 43</fullName>
    </recommendedName>
</protein>
<feature type="coiled-coil region" evidence="9">
    <location>
        <begin position="1767"/>
        <end position="1794"/>
    </location>
</feature>
<keyword evidence="7" id="KW-0206">Cytoskeleton</keyword>
<accession>A0A8J6CH05</accession>
<comment type="subcellular location">
    <subcellularLocation>
        <location evidence="1">Cell projection</location>
        <location evidence="1">Cilium</location>
    </subcellularLocation>
    <subcellularLocation>
        <location evidence="2">Cytoplasm</location>
        <location evidence="2">Cytoskeleton</location>
    </subcellularLocation>
</comment>
<evidence type="ECO:0000313" key="11">
    <source>
        <dbReference type="Proteomes" id="UP000751190"/>
    </source>
</evidence>
<keyword evidence="6 9" id="KW-0175">Coiled coil</keyword>
<evidence type="ECO:0000256" key="7">
    <source>
        <dbReference type="ARBA" id="ARBA00023212"/>
    </source>
</evidence>
<evidence type="ECO:0000256" key="5">
    <source>
        <dbReference type="ARBA" id="ARBA00022737"/>
    </source>
</evidence>
<dbReference type="SUPFAM" id="SSF63829">
    <property type="entry name" value="Calcium-dependent phosphotriesterase"/>
    <property type="match status" value="1"/>
</dbReference>
<keyword evidence="5" id="KW-0677">Repeat</keyword>
<dbReference type="InterPro" id="IPR001680">
    <property type="entry name" value="WD40_rpt"/>
</dbReference>
<proteinExistence type="predicted"/>
<dbReference type="GO" id="GO:0060271">
    <property type="term" value="P:cilium assembly"/>
    <property type="evidence" value="ECO:0007669"/>
    <property type="project" value="TreeGrafter"/>
</dbReference>
<dbReference type="InterPro" id="IPR015943">
    <property type="entry name" value="WD40/YVTN_repeat-like_dom_sf"/>
</dbReference>
<feature type="coiled-coil region" evidence="9">
    <location>
        <begin position="1676"/>
        <end position="1735"/>
    </location>
</feature>
<evidence type="ECO:0008006" key="12">
    <source>
        <dbReference type="Google" id="ProtNLM"/>
    </source>
</evidence>
<evidence type="ECO:0000256" key="1">
    <source>
        <dbReference type="ARBA" id="ARBA00004138"/>
    </source>
</evidence>
<keyword evidence="11" id="KW-1185">Reference proteome</keyword>
<dbReference type="Pfam" id="PF25828">
    <property type="entry name" value="CC_Cfap43"/>
    <property type="match status" value="2"/>
</dbReference>
<dbReference type="PANTHER" id="PTHR14885">
    <property type="entry name" value="CILIA- AND FLAGELLA-ASSOCIATED PROTEIN 43-RELATED"/>
    <property type="match status" value="1"/>
</dbReference>
<keyword evidence="3" id="KW-0963">Cytoplasm</keyword>
<dbReference type="Gene3D" id="2.130.10.10">
    <property type="entry name" value="YVTN repeat-like/Quinoprotein amine dehydrogenase"/>
    <property type="match status" value="3"/>
</dbReference>
<organism evidence="10 11">
    <name type="scientific">Diacronema lutheri</name>
    <name type="common">Unicellular marine alga</name>
    <name type="synonym">Monochrysis lutheri</name>
    <dbReference type="NCBI Taxonomy" id="2081491"/>
    <lineage>
        <taxon>Eukaryota</taxon>
        <taxon>Haptista</taxon>
        <taxon>Haptophyta</taxon>
        <taxon>Pavlovophyceae</taxon>
        <taxon>Pavlovales</taxon>
        <taxon>Pavlovaceae</taxon>
        <taxon>Diacronema</taxon>
    </lineage>
</organism>
<sequence>MAKPTTWHVTESMLSAGSSTSGVHYVDEKRVMVVSGARVKIGSDAALGAPATFLPCPTPHGISCAAASWRRGVLAFAEKGLRPTVYVHAVPSLKRVAKLEGGADLEVCALSFARNQPWLFSLSQPPDLCLCVWDWQRAQPICRAKALTQALHLVASPADAHFAAMLTRSGITLWHVRQTYDQHVLSSVHIVPPRDAGSDDDTTLGVLGGTGADGGVGGFSAIAWGSDALLYASTALGALCCYEVPGGTELAERRGALPDGASAMISLRSHLLAAVGACVVFVELESLAICLSVQLGASVRSFALSPLCTALIAECDDGETRKLVLTHLDRVPSTADAARAAAALLASGGDSGAAGGGGGGGAADDAVSVVSIGSALTGAVHGLGVLPAFDGDGDGDNRAPPCAVTCASDGSVCVWDLGSAELLSRERLPEGTLPSALAVSRPNALVALGSDGGVLRLLRRTSAGSFALVLVAKYSTAAVSALAFDADGAYLAVAHADGVVAFVGAFKELRTLGVAISAVSARPLALAWVGGGSASARLVVSCDNRTVVRLLPPSLSAQPADDLRLTRADTRPRATKLPAVAHALAPAPPAMGANGVLAACSDGSVRLYTVAADDAKGGALVGDEVGAGVGGEADGAAAAASSPPLAGEVCAKHPTAAKAIAVSADGRHFVSASEAGVVLVSDALAPAGGGARAEWSLRAHDSLLGGVARVAILATDGQSALTLASVGCDGVMYVAELVHSDAPSRVPPAAPNELNSAPVALDDATAVDADVPERLGAAVAAVSPEESARRAAARAEGAAKLDAIRTQLDALLRRNAQAEPLERLSEHELLVDERLREQLAAEAEAEAAAFKASARRTNLGKELQWQRLRAELVEPMATRGTAIEPLQPPKVDETSTAAVLAVGGARKSVTPAGAADEAAAPAPSAVTNFPIRRPSDREARALRGIALLREVELRENAWLATERLAEESIGLAAFEEPASIGAAIGGLPGEALVDAAGAAGAAAAAKAEAQSAADEAEAEADALLGGDDADGDDADNAADADANARRRSSVALAAAAATAAASAAAAAAGGGGAAAAPAIALLAAAAGRALTTRELVYAPYEVYTERRQIAQALLSAQLSAQTKAKFNGLFDQLLAAKHKELERIAEKDARIDEICAELGEPSSAYRPTLSELEEPDRLLHVAPSEIRACKWESADERTKREAAERLALERAAAADKDDAARRALKQMMRGTLDKRKEGDLTEALVPPPFVGVKPVDDLTDAELAQLREYEALAKKAEEERDKARRALNAELGRLHAETAELCRGFNARLGALALEKLDYAQAVHEHELVLIKAAQSQMRSASAARRETELVAQLAALNARRAETAQARASFRARVDEARDAHERAEADSKLRGNEKTFRTREFADCPEYVDALWRLFRRRETVVVRADADGAGAGGAAAVGVSADPLASVNGAAGGAIERTDLTTVHGVAELDPFLPFDRAAIARREEIAPLDPGAEMPEGMSFAIWDRLERLRADKIAKEEEAAARKADLDAMEAYLAELDAEDESAEHAFTELDLQLAAFREAKDRAIWDVPIPLKLKQGQIEVEQAAVVTDMGNALFVPRAAVQLLNGDIRKLGGEKVEILKEVRDFRKGIAELVWDNERLAMEGDDLIDRTREFQLLRVTKDLQRLMKGGGEENHSAEVAQLERKLNSMVSAHEQRVAERERQLGKMRRLRAEKDAELSRLHAQIQSLEATVSERETIVHIQSSAGGDDSLDAGERVQHVHMQRKLKSLIQMQAQEIDLLREELDRLRRRTFPTFTHYEQARRQPVD</sequence>
<dbReference type="PANTHER" id="PTHR14885:SF1">
    <property type="entry name" value="CILIA- AND FLAGELLA-ASSOCIATED PROTEIN 43"/>
    <property type="match status" value="1"/>
</dbReference>
<evidence type="ECO:0000256" key="6">
    <source>
        <dbReference type="ARBA" id="ARBA00023054"/>
    </source>
</evidence>
<gene>
    <name evidence="10" type="ORF">KFE25_006140</name>
</gene>
<dbReference type="SMART" id="SM00320">
    <property type="entry name" value="WD40"/>
    <property type="match status" value="4"/>
</dbReference>
<dbReference type="InterPro" id="IPR011047">
    <property type="entry name" value="Quinoprotein_ADH-like_sf"/>
</dbReference>